<comment type="cofactor">
    <cofactor evidence="1 6">
        <name>Ni(2+)</name>
        <dbReference type="ChEBI" id="CHEBI:49786"/>
    </cofactor>
</comment>
<comment type="similarity">
    <text evidence="2">Belongs to the [NiFe]/[NiFeSe] hydrogenase large subunit family.</text>
</comment>
<comment type="caution">
    <text evidence="7">The sequence shown here is derived from an EMBL/GenBank/DDBJ whole genome shotgun (WGS) entry which is preliminary data.</text>
</comment>
<accession>A0A1F6C6E6</accession>
<evidence type="ECO:0000256" key="6">
    <source>
        <dbReference type="PIRSR" id="PIRSR601501-1"/>
    </source>
</evidence>
<feature type="binding site" evidence="6">
    <location>
        <position position="423"/>
    </location>
    <ligand>
        <name>Mg(2+)</name>
        <dbReference type="ChEBI" id="CHEBI:18420"/>
    </ligand>
</feature>
<feature type="binding site" evidence="6">
    <location>
        <position position="46"/>
    </location>
    <ligand>
        <name>Mg(2+)</name>
        <dbReference type="ChEBI" id="CHEBI:18420"/>
    </ligand>
</feature>
<reference evidence="7 8" key="1">
    <citation type="journal article" date="2016" name="Nat. Commun.">
        <title>Thousands of microbial genomes shed light on interconnected biogeochemical processes in an aquifer system.</title>
        <authorList>
            <person name="Anantharaman K."/>
            <person name="Brown C.T."/>
            <person name="Hug L.A."/>
            <person name="Sharon I."/>
            <person name="Castelle C.J."/>
            <person name="Probst A.J."/>
            <person name="Thomas B.C."/>
            <person name="Singh A."/>
            <person name="Wilkins M.J."/>
            <person name="Karaoz U."/>
            <person name="Brodie E.L."/>
            <person name="Williams K.H."/>
            <person name="Hubbard S.S."/>
            <person name="Banfield J.F."/>
        </authorList>
    </citation>
    <scope>NUCLEOTIDE SEQUENCE [LARGE SCALE GENOMIC DNA]</scope>
    <source>
        <strain evidence="8">RIFCSPLOWO2_12_FULL_64_10</strain>
    </source>
</reference>
<feature type="binding site" evidence="6">
    <location>
        <position position="68"/>
    </location>
    <ligand>
        <name>Fe cation</name>
        <dbReference type="ChEBI" id="CHEBI:24875"/>
    </ligand>
</feature>
<dbReference type="InterPro" id="IPR029014">
    <property type="entry name" value="NiFe-Hase_large"/>
</dbReference>
<dbReference type="PANTHER" id="PTHR43600:SF2">
    <property type="entry name" value="F420-NON-REDUCING HYDROGENASE VHU SUBUNIT A"/>
    <property type="match status" value="1"/>
</dbReference>
<comment type="cofactor">
    <cofactor evidence="6">
        <name>Fe cation</name>
        <dbReference type="ChEBI" id="CHEBI:24875"/>
    </cofactor>
</comment>
<keyword evidence="6" id="KW-0408">Iron</keyword>
<dbReference type="InterPro" id="IPR001501">
    <property type="entry name" value="Ni-dep_hyd_lsu"/>
</dbReference>
<dbReference type="PANTHER" id="PTHR43600">
    <property type="entry name" value="COENZYME F420 HYDROGENASE, SUBUNIT ALPHA"/>
    <property type="match status" value="1"/>
</dbReference>
<keyword evidence="5" id="KW-0560">Oxidoreductase</keyword>
<protein>
    <submittedName>
        <fullName evidence="7">Hydrogenase/sulfur reductase subunit alpha</fullName>
    </submittedName>
</protein>
<feature type="binding site" evidence="6">
    <location>
        <position position="65"/>
    </location>
    <ligand>
        <name>Ni(2+)</name>
        <dbReference type="ChEBI" id="CHEBI:49786"/>
    </ligand>
</feature>
<evidence type="ECO:0000313" key="7">
    <source>
        <dbReference type="EMBL" id="OGG44662.1"/>
    </source>
</evidence>
<dbReference type="SUPFAM" id="SSF56762">
    <property type="entry name" value="HydB/Nqo4-like"/>
    <property type="match status" value="1"/>
</dbReference>
<proteinExistence type="inferred from homology"/>
<feature type="binding site" evidence="6">
    <location>
        <position position="68"/>
    </location>
    <ligand>
        <name>Ni(2+)</name>
        <dbReference type="ChEBI" id="CHEBI:49786"/>
    </ligand>
</feature>
<dbReference type="PROSITE" id="PS00508">
    <property type="entry name" value="NI_HGENASE_L_2"/>
    <property type="match status" value="1"/>
</dbReference>
<evidence type="ECO:0000256" key="3">
    <source>
        <dbReference type="ARBA" id="ARBA00022596"/>
    </source>
</evidence>
<dbReference type="InterPro" id="IPR018194">
    <property type="entry name" value="Ni-dep_hyd_lsu_Ni_BS"/>
</dbReference>
<dbReference type="Proteomes" id="UP000178606">
    <property type="component" value="Unassembled WGS sequence"/>
</dbReference>
<sequence length="430" mass="48306">MSGVNVRVEVEHLTRVEGHGNIVLDVKNGEIKKLEWTVVEAPRLFEAMLRGRRWDEVHHIACRICGICSVSHTCASLRATEAAMDIPISDQTLKLRKLIFHGEMIQSHVLHVYLLAAPDLLGVGSVFPLIQTHREVVLRAMRMKKLANDISHVIGGRHVHPISLIPGGFAALPKREALEGLRERLEACKADLEATVDLVKALKLPDFERETEYVSLRMPEEYAFYEGLIYSSDAGPAPVEHYREVTNEFVVPHSTAKHARWHRNSYMVGALARVNNNYGMLRPEAKAAAEAMGFKAPCFNPFMNNVAQVVETAHCVYDAIAVLDELLQKGLQQEAFKVEPKAGRGIGVVEAPRGILFHDYEYGDDGRIVRANCIIPTNQNHESIEDDFRALVPKILDRPQDEVRHTLEMLVRAYDPCISCSTHYLDVTFI</sequence>
<keyword evidence="6" id="KW-0460">Magnesium</keyword>
<evidence type="ECO:0000256" key="2">
    <source>
        <dbReference type="ARBA" id="ARBA00009292"/>
    </source>
</evidence>
<evidence type="ECO:0000256" key="5">
    <source>
        <dbReference type="ARBA" id="ARBA00023002"/>
    </source>
</evidence>
<dbReference type="Pfam" id="PF00374">
    <property type="entry name" value="NiFeSe_Hases"/>
    <property type="match status" value="2"/>
</dbReference>
<evidence type="ECO:0000313" key="8">
    <source>
        <dbReference type="Proteomes" id="UP000178606"/>
    </source>
</evidence>
<gene>
    <name evidence="7" type="ORF">A3F84_11475</name>
</gene>
<dbReference type="GO" id="GO:0016151">
    <property type="term" value="F:nickel cation binding"/>
    <property type="evidence" value="ECO:0007669"/>
    <property type="project" value="InterPro"/>
</dbReference>
<evidence type="ECO:0000256" key="1">
    <source>
        <dbReference type="ARBA" id="ARBA00001967"/>
    </source>
</evidence>
<dbReference type="EMBL" id="MFKF01000398">
    <property type="protein sequence ID" value="OGG44662.1"/>
    <property type="molecule type" value="Genomic_DNA"/>
</dbReference>
<feature type="binding site" evidence="6">
    <location>
        <position position="420"/>
    </location>
    <ligand>
        <name>Fe cation</name>
        <dbReference type="ChEBI" id="CHEBI:24875"/>
    </ligand>
</feature>
<dbReference type="GO" id="GO:0008901">
    <property type="term" value="F:ferredoxin hydrogenase activity"/>
    <property type="evidence" value="ECO:0007669"/>
    <property type="project" value="InterPro"/>
</dbReference>
<dbReference type="AlphaFoldDB" id="A0A1F6C6E6"/>
<keyword evidence="3 6" id="KW-0533">Nickel</keyword>
<keyword evidence="4 6" id="KW-0479">Metal-binding</keyword>
<evidence type="ECO:0000256" key="4">
    <source>
        <dbReference type="ARBA" id="ARBA00022723"/>
    </source>
</evidence>
<feature type="binding site" evidence="6">
    <location>
        <position position="417"/>
    </location>
    <ligand>
        <name>Ni(2+)</name>
        <dbReference type="ChEBI" id="CHEBI:49786"/>
    </ligand>
</feature>
<organism evidence="7 8">
    <name type="scientific">Handelsmanbacteria sp. (strain RIFCSPLOWO2_12_FULL_64_10)</name>
    <dbReference type="NCBI Taxonomy" id="1817868"/>
    <lineage>
        <taxon>Bacteria</taxon>
        <taxon>Candidatus Handelsmaniibacteriota</taxon>
    </lineage>
</organism>
<dbReference type="Gene3D" id="1.10.645.10">
    <property type="entry name" value="Cytochrome-c3 Hydrogenase, chain B"/>
    <property type="match status" value="1"/>
</dbReference>
<name>A0A1F6C6E6_HANXR</name>